<evidence type="ECO:0000256" key="1">
    <source>
        <dbReference type="SAM" id="Phobius"/>
    </source>
</evidence>
<feature type="transmembrane region" description="Helical" evidence="1">
    <location>
        <begin position="64"/>
        <end position="92"/>
    </location>
</feature>
<keyword evidence="1" id="KW-0812">Transmembrane</keyword>
<keyword evidence="3" id="KW-1185">Reference proteome</keyword>
<name>A0A395HXB9_ASPHC</name>
<reference evidence="2 3" key="1">
    <citation type="submission" date="2018-02" db="EMBL/GenBank/DDBJ databases">
        <title>The genomes of Aspergillus section Nigri reveals drivers in fungal speciation.</title>
        <authorList>
            <consortium name="DOE Joint Genome Institute"/>
            <person name="Vesth T.C."/>
            <person name="Nybo J."/>
            <person name="Theobald S."/>
            <person name="Brandl J."/>
            <person name="Frisvad J.C."/>
            <person name="Nielsen K.F."/>
            <person name="Lyhne E.K."/>
            <person name="Kogle M.E."/>
            <person name="Kuo A."/>
            <person name="Riley R."/>
            <person name="Clum A."/>
            <person name="Nolan M."/>
            <person name="Lipzen A."/>
            <person name="Salamov A."/>
            <person name="Henrissat B."/>
            <person name="Wiebenga A."/>
            <person name="De vries R.P."/>
            <person name="Grigoriev I.V."/>
            <person name="Mortensen U.H."/>
            <person name="Andersen M.R."/>
            <person name="Baker S.E."/>
        </authorList>
    </citation>
    <scope>NUCLEOTIDE SEQUENCE [LARGE SCALE GENOMIC DNA]</scope>
    <source>
        <strain evidence="2 3">CBS 101889</strain>
    </source>
</reference>
<dbReference type="EMBL" id="KZ824284">
    <property type="protein sequence ID" value="RAL12139.1"/>
    <property type="molecule type" value="Genomic_DNA"/>
</dbReference>
<sequence length="131" mass="14640">MCTSNLNESVGPLEGLPASFALLIWPCAGLCGWSVSVNSELPGVEVSDLDFEERLHPGKLRRMYVCMYVCMYVWLGKVSGGIVSSGIVYRIVSVWTSSWRDVGFRDGVCVWHSVWSRCFQGGTQGIIRRRM</sequence>
<dbReference type="RefSeq" id="XP_025551293.1">
    <property type="nucleotide sequence ID" value="XM_025700934.1"/>
</dbReference>
<proteinExistence type="predicted"/>
<organism evidence="2 3">
    <name type="scientific">Aspergillus homomorphus (strain CBS 101889)</name>
    <dbReference type="NCBI Taxonomy" id="1450537"/>
    <lineage>
        <taxon>Eukaryota</taxon>
        <taxon>Fungi</taxon>
        <taxon>Dikarya</taxon>
        <taxon>Ascomycota</taxon>
        <taxon>Pezizomycotina</taxon>
        <taxon>Eurotiomycetes</taxon>
        <taxon>Eurotiomycetidae</taxon>
        <taxon>Eurotiales</taxon>
        <taxon>Aspergillaceae</taxon>
        <taxon>Aspergillus</taxon>
        <taxon>Aspergillus subgen. Circumdati</taxon>
    </lineage>
</organism>
<evidence type="ECO:0000313" key="3">
    <source>
        <dbReference type="Proteomes" id="UP000248961"/>
    </source>
</evidence>
<dbReference type="VEuPathDB" id="FungiDB:BO97DRAFT_60096"/>
<dbReference type="GeneID" id="37205223"/>
<protein>
    <submittedName>
        <fullName evidence="2">Uncharacterized protein</fullName>
    </submittedName>
</protein>
<dbReference type="AlphaFoldDB" id="A0A395HXB9"/>
<keyword evidence="1" id="KW-1133">Transmembrane helix</keyword>
<evidence type="ECO:0000313" key="2">
    <source>
        <dbReference type="EMBL" id="RAL12139.1"/>
    </source>
</evidence>
<keyword evidence="1" id="KW-0472">Membrane</keyword>
<accession>A0A395HXB9</accession>
<gene>
    <name evidence="2" type="ORF">BO97DRAFT_60096</name>
</gene>
<dbReference type="Proteomes" id="UP000248961">
    <property type="component" value="Unassembled WGS sequence"/>
</dbReference>